<accession>A0A4C1T4U7</accession>
<dbReference type="EMBL" id="BGZK01004371">
    <property type="protein sequence ID" value="GBP08590.1"/>
    <property type="molecule type" value="Genomic_DNA"/>
</dbReference>
<dbReference type="AlphaFoldDB" id="A0A4C1T4U7"/>
<sequence>MIFECYVFTRHRIDRIKFDDVNLYTDFEQISSNQLELFGRRFRSAGRSCPRRRPRRVPARAVYGVRFTCLVLTVTCLKKGKRNFPNMFIITPNTNERRGSGRNVVLSAQQSQKSRYLYNFSLSYITSTSYIAVAASDEPRLPSRQLQQNTSWSSVNIVLVEKQKSFTRPYYDIVSLADLDQLSTLSLLSRLKRQIMQLLSISLITKPETATGGRAGKRRGLVT</sequence>
<organism evidence="1 2">
    <name type="scientific">Eumeta variegata</name>
    <name type="common">Bagworm moth</name>
    <name type="synonym">Eumeta japonica</name>
    <dbReference type="NCBI Taxonomy" id="151549"/>
    <lineage>
        <taxon>Eukaryota</taxon>
        <taxon>Metazoa</taxon>
        <taxon>Ecdysozoa</taxon>
        <taxon>Arthropoda</taxon>
        <taxon>Hexapoda</taxon>
        <taxon>Insecta</taxon>
        <taxon>Pterygota</taxon>
        <taxon>Neoptera</taxon>
        <taxon>Endopterygota</taxon>
        <taxon>Lepidoptera</taxon>
        <taxon>Glossata</taxon>
        <taxon>Ditrysia</taxon>
        <taxon>Tineoidea</taxon>
        <taxon>Psychidae</taxon>
        <taxon>Oiketicinae</taxon>
        <taxon>Eumeta</taxon>
    </lineage>
</organism>
<keyword evidence="2" id="KW-1185">Reference proteome</keyword>
<proteinExistence type="predicted"/>
<dbReference type="Proteomes" id="UP000299102">
    <property type="component" value="Unassembled WGS sequence"/>
</dbReference>
<evidence type="ECO:0000313" key="2">
    <source>
        <dbReference type="Proteomes" id="UP000299102"/>
    </source>
</evidence>
<reference evidence="1 2" key="1">
    <citation type="journal article" date="2019" name="Commun. Biol.">
        <title>The bagworm genome reveals a unique fibroin gene that provides high tensile strength.</title>
        <authorList>
            <person name="Kono N."/>
            <person name="Nakamura H."/>
            <person name="Ohtoshi R."/>
            <person name="Tomita M."/>
            <person name="Numata K."/>
            <person name="Arakawa K."/>
        </authorList>
    </citation>
    <scope>NUCLEOTIDE SEQUENCE [LARGE SCALE GENOMIC DNA]</scope>
</reference>
<protein>
    <submittedName>
        <fullName evidence="1">Uncharacterized protein</fullName>
    </submittedName>
</protein>
<name>A0A4C1T4U7_EUMVA</name>
<evidence type="ECO:0000313" key="1">
    <source>
        <dbReference type="EMBL" id="GBP08590.1"/>
    </source>
</evidence>
<gene>
    <name evidence="1" type="ORF">EVAR_99940_1</name>
</gene>
<comment type="caution">
    <text evidence="1">The sequence shown here is derived from an EMBL/GenBank/DDBJ whole genome shotgun (WGS) entry which is preliminary data.</text>
</comment>